<evidence type="ECO:0000313" key="14">
    <source>
        <dbReference type="Proteomes" id="UP000001307"/>
    </source>
</evidence>
<feature type="compositionally biased region" description="Polar residues" evidence="11">
    <location>
        <begin position="439"/>
        <end position="467"/>
    </location>
</feature>
<dbReference type="EMBL" id="FN653015">
    <property type="protein sequence ID" value="CBY20793.1"/>
    <property type="molecule type" value="Genomic_DNA"/>
</dbReference>
<dbReference type="PROSITE" id="PS50157">
    <property type="entry name" value="ZINC_FINGER_C2H2_2"/>
    <property type="match status" value="3"/>
</dbReference>
<evidence type="ECO:0000256" key="10">
    <source>
        <dbReference type="PROSITE-ProRule" id="PRU00042"/>
    </source>
</evidence>
<feature type="region of interest" description="Disordered" evidence="11">
    <location>
        <begin position="202"/>
        <end position="222"/>
    </location>
</feature>
<dbReference type="InterPro" id="IPR011989">
    <property type="entry name" value="ARM-like"/>
</dbReference>
<dbReference type="InterPro" id="IPR016024">
    <property type="entry name" value="ARM-type_fold"/>
</dbReference>
<evidence type="ECO:0000256" key="3">
    <source>
        <dbReference type="ARBA" id="ARBA00022723"/>
    </source>
</evidence>
<gene>
    <name evidence="13" type="ORF">GSOID_T00000799001</name>
</gene>
<evidence type="ECO:0000256" key="11">
    <source>
        <dbReference type="SAM" id="MobiDB-lite"/>
    </source>
</evidence>
<feature type="compositionally biased region" description="Low complexity" evidence="11">
    <location>
        <begin position="63"/>
        <end position="79"/>
    </location>
</feature>
<feature type="compositionally biased region" description="Low complexity" evidence="11">
    <location>
        <begin position="206"/>
        <end position="220"/>
    </location>
</feature>
<dbReference type="GO" id="GO:0005634">
    <property type="term" value="C:nucleus"/>
    <property type="evidence" value="ECO:0007669"/>
    <property type="project" value="UniProtKB-SubCell"/>
</dbReference>
<evidence type="ECO:0000259" key="12">
    <source>
        <dbReference type="PROSITE" id="PS50157"/>
    </source>
</evidence>
<protein>
    <recommendedName>
        <fullName evidence="12">C2H2-type domain-containing protein</fullName>
    </recommendedName>
</protein>
<evidence type="ECO:0000256" key="4">
    <source>
        <dbReference type="ARBA" id="ARBA00022737"/>
    </source>
</evidence>
<proteinExistence type="inferred from homology"/>
<feature type="domain" description="C2H2-type" evidence="12">
    <location>
        <begin position="309"/>
        <end position="340"/>
    </location>
</feature>
<feature type="domain" description="C2H2-type" evidence="12">
    <location>
        <begin position="281"/>
        <end position="308"/>
    </location>
</feature>
<dbReference type="SUPFAM" id="SSF48371">
    <property type="entry name" value="ARM repeat"/>
    <property type="match status" value="2"/>
</dbReference>
<dbReference type="AlphaFoldDB" id="E4WPX2"/>
<dbReference type="InterPro" id="IPR013284">
    <property type="entry name" value="Beta-catenin"/>
</dbReference>
<dbReference type="Pfam" id="PF00096">
    <property type="entry name" value="zf-C2H2"/>
    <property type="match status" value="2"/>
</dbReference>
<dbReference type="PROSITE" id="PS00028">
    <property type="entry name" value="ZINC_FINGER_C2H2_1"/>
    <property type="match status" value="2"/>
</dbReference>
<sequence>MLAKSPEMQAASATTTQRSLKRQYPFTGEVKTEVEEVDVVGDSDEHHTWEDSGYLSPEKKFETTQSPTKTTPTLPTHIPATPVSTPYLPFGLGGTYLPSHPTLLGAGLGFPHLPLSHHISPSVYSFMNILRATQNQPGLLSTLCAKPEFQEQQHKRIRLDSSLSPPAPIMSGLNLWPLGPSPLFSQTSPASTAARVETLLASQQKNNSNSPSSSTTSPSSGKTFPCVHCKFVGTSLTEHKNHIRTCSQISLNCVCPYCNKRFARQWLLEGHIRTHTGEKPYVCDICDRAFADRSNMRSHRATHDPTRRHECDICHKTFSRNAVLEKHKKQRVCQRNRSRPSRVEQISPSVGEVQALEFAQSSPKSSPVATISVENYLKSLDKTVRRDNEIWAARMNQYNAPPNITIGNDRRQMASQQAQDIQSLPNARGMYLGQLAGHPTQQFGSNSSPYTDQSFGNAPQHGTQSRIDANWNHGWGQIHGDSGLASLNTSETHSMSSFNDSQLSNNTGYSNDFQNSEWFRHQEMRTSWKSEEEIIQIEGILNQIKNQILKQPQITAQLSRKIEQYLADDDMRCTFLAARVIHDLTRQCPAAVLQLSNEPMFWRKVVDALDKCLNDRVAKEMARTIYNLTSKDGQEGKTWCRMFGVQTDGLRVLIKMLNATVDHVVFCSITSVHNILVKLEIKDEEGNPTSNAPIFSKFREIQGPAVVARKVSERIVQTRAQNDMRSSMDQKLIQSMAKFVIICVDILRCVSFRNEPTKKVLLHEHVPEMLVELLYRPVALPSNGKLGLYITRLLKVLSVCKLNKSKIVECGGITAIGFVITNCMSDPSVMKKVLLHALLTLRNLSDEANRQPKQADNNSILDAMAKIIGSSVDEGIKAMAVGILYNLVCNNCINKAYLVYNTNSIDLFLHIIASAKEVSGKCSDLLELSTSTLKILTNNATKSPQDPAKRAQAQIRSSKERFHVIYHIFCVNNMYFENEKIINDILVILTNIFDGGYFQDPNILPKLQAIMDRTFCLTQSTRQKPSANQERILTQIAILTTKVAENQKYREYILKHLESKGLLAAYINDVQNCPKDRPQWQATAELLLTLQVDTMNTNSTGQIEPRFWQILRQEAHQARMLAQAKMNETYSYRSQDASQNWPGYEQHGQNVPYVNNGGQYQQNCNRHVMPPDTTNFCQQGGAFTYPTQSSISINGMHAPNNNGMGAPTISNFAENANQNDPFYNVPDPIGHFTNELPDFRKYWLLLSF</sequence>
<evidence type="ECO:0000256" key="7">
    <source>
        <dbReference type="ARBA" id="ARBA00023015"/>
    </source>
</evidence>
<keyword evidence="3" id="KW-0479">Metal-binding</keyword>
<dbReference type="Gene3D" id="3.30.160.60">
    <property type="entry name" value="Classic Zinc Finger"/>
    <property type="match status" value="2"/>
</dbReference>
<feature type="region of interest" description="Disordered" evidence="11">
    <location>
        <begin position="439"/>
        <end position="468"/>
    </location>
</feature>
<evidence type="ECO:0000256" key="5">
    <source>
        <dbReference type="ARBA" id="ARBA00022771"/>
    </source>
</evidence>
<keyword evidence="8" id="KW-0804">Transcription</keyword>
<dbReference type="PANTHER" id="PTHR45976">
    <property type="entry name" value="ARMADILLO SEGMENT POLARITY PROTEIN"/>
    <property type="match status" value="1"/>
</dbReference>
<dbReference type="OrthoDB" id="5428132at2759"/>
<accession>E4WPX2</accession>
<evidence type="ECO:0000256" key="6">
    <source>
        <dbReference type="ARBA" id="ARBA00022833"/>
    </source>
</evidence>
<evidence type="ECO:0000256" key="9">
    <source>
        <dbReference type="ARBA" id="ARBA00023242"/>
    </source>
</evidence>
<keyword evidence="7" id="KW-0805">Transcription regulation</keyword>
<dbReference type="Proteomes" id="UP000001307">
    <property type="component" value="Unassembled WGS sequence"/>
</dbReference>
<dbReference type="InParanoid" id="E4WPX2"/>
<feature type="region of interest" description="Disordered" evidence="11">
    <location>
        <begin position="1"/>
        <end position="27"/>
    </location>
</feature>
<evidence type="ECO:0000256" key="2">
    <source>
        <dbReference type="ARBA" id="ARBA00005462"/>
    </source>
</evidence>
<dbReference type="SUPFAM" id="SSF57667">
    <property type="entry name" value="beta-beta-alpha zinc fingers"/>
    <property type="match status" value="1"/>
</dbReference>
<comment type="similarity">
    <text evidence="2">Belongs to the beta-catenin family.</text>
</comment>
<organism evidence="13 14">
    <name type="scientific">Oikopleura dioica</name>
    <name type="common">Tunicate</name>
    <dbReference type="NCBI Taxonomy" id="34765"/>
    <lineage>
        <taxon>Eukaryota</taxon>
        <taxon>Metazoa</taxon>
        <taxon>Chordata</taxon>
        <taxon>Tunicata</taxon>
        <taxon>Appendicularia</taxon>
        <taxon>Copelata</taxon>
        <taxon>Oikopleuridae</taxon>
        <taxon>Oikopleura</taxon>
    </lineage>
</organism>
<dbReference type="InterPro" id="IPR013087">
    <property type="entry name" value="Znf_C2H2_type"/>
</dbReference>
<evidence type="ECO:0000256" key="8">
    <source>
        <dbReference type="ARBA" id="ARBA00023163"/>
    </source>
</evidence>
<dbReference type="GO" id="GO:0007155">
    <property type="term" value="P:cell adhesion"/>
    <property type="evidence" value="ECO:0007669"/>
    <property type="project" value="InterPro"/>
</dbReference>
<dbReference type="GO" id="GO:0045296">
    <property type="term" value="F:cadherin binding"/>
    <property type="evidence" value="ECO:0007669"/>
    <property type="project" value="InterPro"/>
</dbReference>
<dbReference type="InterPro" id="IPR036236">
    <property type="entry name" value="Znf_C2H2_sf"/>
</dbReference>
<keyword evidence="14" id="KW-1185">Reference proteome</keyword>
<keyword evidence="5 10" id="KW-0863">Zinc-finger</keyword>
<comment type="subcellular location">
    <subcellularLocation>
        <location evidence="1">Nucleus</location>
    </subcellularLocation>
</comment>
<dbReference type="Pfam" id="PF13912">
    <property type="entry name" value="zf-C2H2_6"/>
    <property type="match status" value="1"/>
</dbReference>
<keyword evidence="6" id="KW-0862">Zinc</keyword>
<dbReference type="SMART" id="SM00355">
    <property type="entry name" value="ZnF_C2H2"/>
    <property type="match status" value="4"/>
</dbReference>
<keyword evidence="4" id="KW-0677">Repeat</keyword>
<feature type="region of interest" description="Disordered" evidence="11">
    <location>
        <begin position="39"/>
        <end position="80"/>
    </location>
</feature>
<reference evidence="13 14" key="1">
    <citation type="journal article" date="2010" name="Science">
        <title>Plasticity of animal genome architecture unmasked by rapid evolution of a pelagic tunicate.</title>
        <authorList>
            <person name="Denoeud F."/>
            <person name="Henriet S."/>
            <person name="Mungpakdee S."/>
            <person name="Aury J.M."/>
            <person name="Da Silva C."/>
            <person name="Brinkmann H."/>
            <person name="Mikhaleva J."/>
            <person name="Olsen L.C."/>
            <person name="Jubin C."/>
            <person name="Canestro C."/>
            <person name="Bouquet J.M."/>
            <person name="Danks G."/>
            <person name="Poulain J."/>
            <person name="Campsteijn C."/>
            <person name="Adamski M."/>
            <person name="Cross I."/>
            <person name="Yadetie F."/>
            <person name="Muffato M."/>
            <person name="Louis A."/>
            <person name="Butcher S."/>
            <person name="Tsagkogeorga G."/>
            <person name="Konrad A."/>
            <person name="Singh S."/>
            <person name="Jensen M.F."/>
            <person name="Cong E.H."/>
            <person name="Eikeseth-Otteraa H."/>
            <person name="Noel B."/>
            <person name="Anthouard V."/>
            <person name="Porcel B.M."/>
            <person name="Kachouri-Lafond R."/>
            <person name="Nishino A."/>
            <person name="Ugolini M."/>
            <person name="Chourrout P."/>
            <person name="Nishida H."/>
            <person name="Aasland R."/>
            <person name="Huzurbazar S."/>
            <person name="Westhof E."/>
            <person name="Delsuc F."/>
            <person name="Lehrach H."/>
            <person name="Reinhardt R."/>
            <person name="Weissenbach J."/>
            <person name="Roy S.W."/>
            <person name="Artiguenave F."/>
            <person name="Postlethwait J.H."/>
            <person name="Manak J.R."/>
            <person name="Thompson E.M."/>
            <person name="Jaillon O."/>
            <person name="Du Pasquier L."/>
            <person name="Boudinot P."/>
            <person name="Liberles D.A."/>
            <person name="Volff J.N."/>
            <person name="Philippe H."/>
            <person name="Lenhard B."/>
            <person name="Roest Crollius H."/>
            <person name="Wincker P."/>
            <person name="Chourrout D."/>
        </authorList>
    </citation>
    <scope>NUCLEOTIDE SEQUENCE [LARGE SCALE GENOMIC DNA]</scope>
</reference>
<dbReference type="FunFam" id="3.30.160.60:FF:000130">
    <property type="entry name" value="Spalt-like transcription factor 4"/>
    <property type="match status" value="1"/>
</dbReference>
<name>E4WPX2_OIKDI</name>
<evidence type="ECO:0000313" key="13">
    <source>
        <dbReference type="EMBL" id="CBY20793.1"/>
    </source>
</evidence>
<feature type="domain" description="C2H2-type" evidence="12">
    <location>
        <begin position="253"/>
        <end position="280"/>
    </location>
</feature>
<evidence type="ECO:0000256" key="1">
    <source>
        <dbReference type="ARBA" id="ARBA00004123"/>
    </source>
</evidence>
<keyword evidence="9" id="KW-0539">Nucleus</keyword>
<dbReference type="GO" id="GO:0008270">
    <property type="term" value="F:zinc ion binding"/>
    <property type="evidence" value="ECO:0007669"/>
    <property type="project" value="UniProtKB-KW"/>
</dbReference>
<dbReference type="Gene3D" id="1.25.10.10">
    <property type="entry name" value="Leucine-rich Repeat Variant"/>
    <property type="match status" value="1"/>
</dbReference>